<sequence length="139" mass="16079">MLIVLILFLFRVQSIVLGGASTWITFLECFRFFRGVPSGRPIEGCIIGPVSSTIFFEHFHIGLEPRFDSFYTIHHLLPLTVHYGLMFLLPVCEFLLHCRIHSLGKVEDRWVGFRLDKVSQRTLGIFPQLQILQLGHLRL</sequence>
<dbReference type="AlphaFoldDB" id="A0A2M3ZS83"/>
<name>A0A2M3ZS83_9DIPT</name>
<dbReference type="EMBL" id="GGFM01010549">
    <property type="protein sequence ID" value="MBW31300.1"/>
    <property type="molecule type" value="Transcribed_RNA"/>
</dbReference>
<organism evidence="1">
    <name type="scientific">Anopheles braziliensis</name>
    <dbReference type="NCBI Taxonomy" id="58242"/>
    <lineage>
        <taxon>Eukaryota</taxon>
        <taxon>Metazoa</taxon>
        <taxon>Ecdysozoa</taxon>
        <taxon>Arthropoda</taxon>
        <taxon>Hexapoda</taxon>
        <taxon>Insecta</taxon>
        <taxon>Pterygota</taxon>
        <taxon>Neoptera</taxon>
        <taxon>Endopterygota</taxon>
        <taxon>Diptera</taxon>
        <taxon>Nematocera</taxon>
        <taxon>Culicoidea</taxon>
        <taxon>Culicidae</taxon>
        <taxon>Anophelinae</taxon>
        <taxon>Anopheles</taxon>
    </lineage>
</organism>
<evidence type="ECO:0000313" key="1">
    <source>
        <dbReference type="EMBL" id="MBW31300.1"/>
    </source>
</evidence>
<protein>
    <submittedName>
        <fullName evidence="1">Putative secreted peptide</fullName>
    </submittedName>
</protein>
<accession>A0A2M3ZS83</accession>
<reference evidence="1" key="1">
    <citation type="submission" date="2018-01" db="EMBL/GenBank/DDBJ databases">
        <title>An insight into the sialome of Amazonian anophelines.</title>
        <authorList>
            <person name="Ribeiro J.M."/>
            <person name="Scarpassa V."/>
            <person name="Calvo E."/>
        </authorList>
    </citation>
    <scope>NUCLEOTIDE SEQUENCE</scope>
    <source>
        <tissue evidence="1">Salivary glands</tissue>
    </source>
</reference>
<proteinExistence type="predicted"/>